<name>A0A067QHY6_9AGAM</name>
<feature type="region of interest" description="Disordered" evidence="1">
    <location>
        <begin position="92"/>
        <end position="118"/>
    </location>
</feature>
<dbReference type="InParanoid" id="A0A067QHY6"/>
<feature type="compositionally biased region" description="Polar residues" evidence="1">
    <location>
        <begin position="108"/>
        <end position="118"/>
    </location>
</feature>
<accession>A0A067QHY6</accession>
<organism evidence="2 3">
    <name type="scientific">Jaapia argillacea MUCL 33604</name>
    <dbReference type="NCBI Taxonomy" id="933084"/>
    <lineage>
        <taxon>Eukaryota</taxon>
        <taxon>Fungi</taxon>
        <taxon>Dikarya</taxon>
        <taxon>Basidiomycota</taxon>
        <taxon>Agaricomycotina</taxon>
        <taxon>Agaricomycetes</taxon>
        <taxon>Agaricomycetidae</taxon>
        <taxon>Jaapiales</taxon>
        <taxon>Jaapiaceae</taxon>
        <taxon>Jaapia</taxon>
    </lineage>
</organism>
<evidence type="ECO:0000256" key="1">
    <source>
        <dbReference type="SAM" id="MobiDB-lite"/>
    </source>
</evidence>
<gene>
    <name evidence="2" type="ORF">JAAARDRAFT_189570</name>
</gene>
<proteinExistence type="predicted"/>
<dbReference type="HOGENOM" id="CLU_2073505_0_0_1"/>
<dbReference type="AlphaFoldDB" id="A0A067QHY6"/>
<dbReference type="EMBL" id="KL197711">
    <property type="protein sequence ID" value="KDQ62221.1"/>
    <property type="molecule type" value="Genomic_DNA"/>
</dbReference>
<protein>
    <submittedName>
        <fullName evidence="2">Uncharacterized protein</fullName>
    </submittedName>
</protein>
<keyword evidence="3" id="KW-1185">Reference proteome</keyword>
<sequence>MYITFGASDDQSFQIEMLVLPRNHISPHADTDVFAAVEPHAYHVQVSKITIPPEDLINDTNASLIDRCVKTHRGWHPDLDWVYNVLNSPANTPLDESQPILPEDLSDAPTNPLNSPAD</sequence>
<evidence type="ECO:0000313" key="3">
    <source>
        <dbReference type="Proteomes" id="UP000027265"/>
    </source>
</evidence>
<reference evidence="3" key="1">
    <citation type="journal article" date="2014" name="Proc. Natl. Acad. Sci. U.S.A.">
        <title>Extensive sampling of basidiomycete genomes demonstrates inadequacy of the white-rot/brown-rot paradigm for wood decay fungi.</title>
        <authorList>
            <person name="Riley R."/>
            <person name="Salamov A.A."/>
            <person name="Brown D.W."/>
            <person name="Nagy L.G."/>
            <person name="Floudas D."/>
            <person name="Held B.W."/>
            <person name="Levasseur A."/>
            <person name="Lombard V."/>
            <person name="Morin E."/>
            <person name="Otillar R."/>
            <person name="Lindquist E.A."/>
            <person name="Sun H."/>
            <person name="LaButti K.M."/>
            <person name="Schmutz J."/>
            <person name="Jabbour D."/>
            <person name="Luo H."/>
            <person name="Baker S.E."/>
            <person name="Pisabarro A.G."/>
            <person name="Walton J.D."/>
            <person name="Blanchette R.A."/>
            <person name="Henrissat B."/>
            <person name="Martin F."/>
            <person name="Cullen D."/>
            <person name="Hibbett D.S."/>
            <person name="Grigoriev I.V."/>
        </authorList>
    </citation>
    <scope>NUCLEOTIDE SEQUENCE [LARGE SCALE GENOMIC DNA]</scope>
    <source>
        <strain evidence="3">MUCL 33604</strain>
    </source>
</reference>
<dbReference type="Proteomes" id="UP000027265">
    <property type="component" value="Unassembled WGS sequence"/>
</dbReference>
<evidence type="ECO:0000313" key="2">
    <source>
        <dbReference type="EMBL" id="KDQ62221.1"/>
    </source>
</evidence>